<evidence type="ECO:0000313" key="3">
    <source>
        <dbReference type="EMBL" id="MBK0401719.1"/>
    </source>
</evidence>
<dbReference type="PANTHER" id="PTHR46401">
    <property type="entry name" value="GLYCOSYLTRANSFERASE WBBK-RELATED"/>
    <property type="match status" value="1"/>
</dbReference>
<dbReference type="InterPro" id="IPR028098">
    <property type="entry name" value="Glyco_trans_4-like_N"/>
</dbReference>
<evidence type="ECO:0000313" key="4">
    <source>
        <dbReference type="Proteomes" id="UP000644147"/>
    </source>
</evidence>
<organism evidence="3 4">
    <name type="scientific">Adhaeribacter terrigena</name>
    <dbReference type="NCBI Taxonomy" id="2793070"/>
    <lineage>
        <taxon>Bacteria</taxon>
        <taxon>Pseudomonadati</taxon>
        <taxon>Bacteroidota</taxon>
        <taxon>Cytophagia</taxon>
        <taxon>Cytophagales</taxon>
        <taxon>Hymenobacteraceae</taxon>
        <taxon>Adhaeribacter</taxon>
    </lineage>
</organism>
<dbReference type="SUPFAM" id="SSF53756">
    <property type="entry name" value="UDP-Glycosyltransferase/glycogen phosphorylase"/>
    <property type="match status" value="1"/>
</dbReference>
<dbReference type="EMBL" id="JAEHFX010000001">
    <property type="protein sequence ID" value="MBK0401719.1"/>
    <property type="molecule type" value="Genomic_DNA"/>
</dbReference>
<name>A0ABS1BX49_9BACT</name>
<keyword evidence="4" id="KW-1185">Reference proteome</keyword>
<feature type="domain" description="Glycosyl transferase family 1" evidence="1">
    <location>
        <begin position="181"/>
        <end position="329"/>
    </location>
</feature>
<feature type="domain" description="Glycosyltransferase subfamily 4-like N-terminal" evidence="2">
    <location>
        <begin position="14"/>
        <end position="168"/>
    </location>
</feature>
<protein>
    <submittedName>
        <fullName evidence="3">Glycosyltransferase</fullName>
    </submittedName>
</protein>
<dbReference type="Gene3D" id="3.40.50.2000">
    <property type="entry name" value="Glycogen Phosphorylase B"/>
    <property type="match status" value="2"/>
</dbReference>
<evidence type="ECO:0000259" key="2">
    <source>
        <dbReference type="Pfam" id="PF13439"/>
    </source>
</evidence>
<evidence type="ECO:0000259" key="1">
    <source>
        <dbReference type="Pfam" id="PF00534"/>
    </source>
</evidence>
<dbReference type="Pfam" id="PF00534">
    <property type="entry name" value="Glycos_transf_1"/>
    <property type="match status" value="1"/>
</dbReference>
<dbReference type="InterPro" id="IPR001296">
    <property type="entry name" value="Glyco_trans_1"/>
</dbReference>
<dbReference type="Proteomes" id="UP000644147">
    <property type="component" value="Unassembled WGS sequence"/>
</dbReference>
<proteinExistence type="predicted"/>
<sequence>MGRLLHIVDTLERGGAETLVLNTVEMINKSFPDFEQYVAVMYRSGELEKQLPDNVKLINLNFRLTKLPKAIIQLRDIIKRNNIEVVHSHLIHSTLLARLALPKGVKLVTTYHSVFYDPEMVTYAKYELPIDKFTYKEQYFTIYVSDAVRENIASKVGIKKNFKVLPNFASVKFKPSYKLNSQKPLRIVMVGNLHEIKNHEIAIRALANLMEADITLDIYGDGILRGFLENLIAETGAKVNLKGKVSMDSGILGQYDLFLMTSHHEGMPLSVLEAMQTGLPSILNDIPMLKETAADSALYYKYDDLDALVAQIGKVYQNRSILADLAQKAVVRSRQFSAESYMNQLLEIYRS</sequence>
<dbReference type="PANTHER" id="PTHR46401:SF8">
    <property type="entry name" value="BLL6006 PROTEIN"/>
    <property type="match status" value="1"/>
</dbReference>
<dbReference type="RefSeq" id="WP_200504335.1">
    <property type="nucleotide sequence ID" value="NZ_JAEHFX010000001.1"/>
</dbReference>
<gene>
    <name evidence="3" type="ORF">I5M27_01905</name>
</gene>
<dbReference type="Pfam" id="PF13439">
    <property type="entry name" value="Glyco_transf_4"/>
    <property type="match status" value="1"/>
</dbReference>
<reference evidence="3 4" key="1">
    <citation type="submission" date="2020-12" db="EMBL/GenBank/DDBJ databases">
        <title>Bacterial novel species Adhaeribacter sp. BT258 isolated from soil.</title>
        <authorList>
            <person name="Jung H.-Y."/>
        </authorList>
    </citation>
    <scope>NUCLEOTIDE SEQUENCE [LARGE SCALE GENOMIC DNA]</scope>
    <source>
        <strain evidence="3 4">BT258</strain>
    </source>
</reference>
<accession>A0ABS1BX49</accession>
<comment type="caution">
    <text evidence="3">The sequence shown here is derived from an EMBL/GenBank/DDBJ whole genome shotgun (WGS) entry which is preliminary data.</text>
</comment>